<reference evidence="3 6" key="1">
    <citation type="submission" date="2016-06" db="EMBL/GenBank/DDBJ databases">
        <authorList>
            <person name="Kjaerup R.B."/>
            <person name="Dalgaard T.S."/>
            <person name="Juul-Madsen H.R."/>
        </authorList>
    </citation>
    <scope>NUCLEOTIDE SEQUENCE [LARGE SCALE GENOMIC DNA]</scope>
    <source>
        <strain evidence="3 6">CECT 5115</strain>
    </source>
</reference>
<dbReference type="PANTHER" id="PTHR35812">
    <property type="entry name" value="LIPOPROTEIN"/>
    <property type="match status" value="1"/>
</dbReference>
<dbReference type="Proteomes" id="UP000092871">
    <property type="component" value="Unassembled WGS sequence"/>
</dbReference>
<evidence type="ECO:0000256" key="1">
    <source>
        <dbReference type="SAM" id="SignalP"/>
    </source>
</evidence>
<feature type="signal peptide" evidence="1">
    <location>
        <begin position="1"/>
        <end position="18"/>
    </location>
</feature>
<feature type="chain" id="PRO_5008676842" description="Lcl C-terminal domain-containing protein" evidence="1">
    <location>
        <begin position="19"/>
        <end position="188"/>
    </location>
</feature>
<accession>A0A1C3JLQ1</accession>
<evidence type="ECO:0000313" key="4">
    <source>
        <dbReference type="EMBL" id="SBT21134.1"/>
    </source>
</evidence>
<dbReference type="RefSeq" id="WP_067030343.1">
    <property type="nucleotide sequence ID" value="NZ_FLRA01000001.1"/>
</dbReference>
<dbReference type="InterPro" id="IPR011460">
    <property type="entry name" value="Lcl_C"/>
</dbReference>
<evidence type="ECO:0000259" key="2">
    <source>
        <dbReference type="Pfam" id="PF07603"/>
    </source>
</evidence>
<dbReference type="Pfam" id="PF07603">
    <property type="entry name" value="Lcl_C"/>
    <property type="match status" value="1"/>
</dbReference>
<sequence>MNKLTLLLISFFLGSAYAACSTSTIDPTAPASRFTVNEEQGVVTDHATGLMWKRCVEGFSGADCRTGSPLQTTFVGAVEHIDSINEGDGFAGFDDWRLPNVKELRSIVEEQCTRPSQNEDVFPLKNTEAADDSATLNSMVLFTSTPTSYYDADDTYVWAVSFSTGILERTSVGEYNYVRFFRLVRDAR</sequence>
<evidence type="ECO:0000313" key="3">
    <source>
        <dbReference type="EMBL" id="SBT16086.1"/>
    </source>
</evidence>
<dbReference type="AlphaFoldDB" id="A0A1C3JLQ1"/>
<evidence type="ECO:0000313" key="6">
    <source>
        <dbReference type="Proteomes" id="UP000092871"/>
    </source>
</evidence>
<dbReference type="PANTHER" id="PTHR35812:SF1">
    <property type="entry name" value="LIPOPROTEIN"/>
    <property type="match status" value="1"/>
</dbReference>
<organism evidence="3 6">
    <name type="scientific">Marinomonas gallaica</name>
    <dbReference type="NCBI Taxonomy" id="1806667"/>
    <lineage>
        <taxon>Bacteria</taxon>
        <taxon>Pseudomonadati</taxon>
        <taxon>Pseudomonadota</taxon>
        <taxon>Gammaproteobacteria</taxon>
        <taxon>Oceanospirillales</taxon>
        <taxon>Oceanospirillaceae</taxon>
        <taxon>Marinomonas</taxon>
    </lineage>
</organism>
<dbReference type="Proteomes" id="UP000092840">
    <property type="component" value="Unassembled WGS sequence"/>
</dbReference>
<gene>
    <name evidence="3" type="ORF">MGA5115_00160</name>
    <name evidence="4" type="ORF">MGA5116_01721</name>
</gene>
<keyword evidence="1" id="KW-0732">Signal</keyword>
<evidence type="ECO:0000313" key="5">
    <source>
        <dbReference type="Proteomes" id="UP000092840"/>
    </source>
</evidence>
<dbReference type="EMBL" id="FLRB01000011">
    <property type="protein sequence ID" value="SBT21134.1"/>
    <property type="molecule type" value="Genomic_DNA"/>
</dbReference>
<proteinExistence type="predicted"/>
<dbReference type="OrthoDB" id="9793251at2"/>
<feature type="domain" description="Lcl C-terminal" evidence="2">
    <location>
        <begin position="41"/>
        <end position="181"/>
    </location>
</feature>
<reference evidence="4 5" key="2">
    <citation type="submission" date="2016-06" db="EMBL/GenBank/DDBJ databases">
        <authorList>
            <person name="Rodrigo-Torres L."/>
            <person name="Arahal D.R."/>
        </authorList>
    </citation>
    <scope>NUCLEOTIDE SEQUENCE [LARGE SCALE GENOMIC DNA]</scope>
    <source>
        <strain evidence="4 5">CECT 5116</strain>
    </source>
</reference>
<keyword evidence="5" id="KW-1185">Reference proteome</keyword>
<name>A0A1C3JLQ1_9GAMM</name>
<dbReference type="EMBL" id="FLRA01000001">
    <property type="protein sequence ID" value="SBT16086.1"/>
    <property type="molecule type" value="Genomic_DNA"/>
</dbReference>
<protein>
    <recommendedName>
        <fullName evidence="2">Lcl C-terminal domain-containing protein</fullName>
    </recommendedName>
</protein>